<dbReference type="AlphaFoldDB" id="A0A1H0LAX5"/>
<feature type="region of interest" description="Disordered" evidence="4">
    <location>
        <begin position="303"/>
        <end position="334"/>
    </location>
</feature>
<evidence type="ECO:0000259" key="5">
    <source>
        <dbReference type="PROSITE" id="PS01124"/>
    </source>
</evidence>
<accession>A0A1H0LAX5</accession>
<proteinExistence type="predicted"/>
<dbReference type="InterPro" id="IPR032783">
    <property type="entry name" value="AraC_lig"/>
</dbReference>
<dbReference type="GO" id="GO:0003700">
    <property type="term" value="F:DNA-binding transcription factor activity"/>
    <property type="evidence" value="ECO:0007669"/>
    <property type="project" value="InterPro"/>
</dbReference>
<dbReference type="EMBL" id="FNIE01000011">
    <property type="protein sequence ID" value="SDO65285.1"/>
    <property type="molecule type" value="Genomic_DNA"/>
</dbReference>
<dbReference type="RefSeq" id="WP_093786653.1">
    <property type="nucleotide sequence ID" value="NZ_FNIE01000011.1"/>
</dbReference>
<dbReference type="InterPro" id="IPR050204">
    <property type="entry name" value="AraC_XylS_family_regulators"/>
</dbReference>
<keyword evidence="2 6" id="KW-0238">DNA-binding</keyword>
<dbReference type="InterPro" id="IPR009057">
    <property type="entry name" value="Homeodomain-like_sf"/>
</dbReference>
<organism evidence="6 7">
    <name type="scientific">Actinacidiphila guanduensis</name>
    <dbReference type="NCBI Taxonomy" id="310781"/>
    <lineage>
        <taxon>Bacteria</taxon>
        <taxon>Bacillati</taxon>
        <taxon>Actinomycetota</taxon>
        <taxon>Actinomycetes</taxon>
        <taxon>Kitasatosporales</taxon>
        <taxon>Streptomycetaceae</taxon>
        <taxon>Actinacidiphila</taxon>
    </lineage>
</organism>
<evidence type="ECO:0000256" key="2">
    <source>
        <dbReference type="ARBA" id="ARBA00023125"/>
    </source>
</evidence>
<evidence type="ECO:0000313" key="6">
    <source>
        <dbReference type="EMBL" id="SDO65285.1"/>
    </source>
</evidence>
<keyword evidence="1" id="KW-0805">Transcription regulation</keyword>
<keyword evidence="3" id="KW-0804">Transcription</keyword>
<gene>
    <name evidence="6" type="ORF">SAMN05216259_111143</name>
</gene>
<dbReference type="Pfam" id="PF12852">
    <property type="entry name" value="Cupin_6"/>
    <property type="match status" value="1"/>
</dbReference>
<sequence length="334" mass="36023">MPAGIATPDAEGDPLSQALSLIGARTAVAGAFTASGSWALRLQPRARLKLTAVVHGSCWLDTEGLQAPLLLEEGEVAVLVDRPWDVLASDPAAAPVDAGPLFTDRPDRLLRLGEEPATTTVIGSHVEMDRSGEQLLLAVLQPVTRIRAGSPHAPVVRLLLDRLHHEVRDRRPGATAAARHYAYLLFVEVLRTQLADPLAFPPGWLRVLATRELAPAVALMHESPATNWHLEDLARATALSRSTFAERFRAAAGMPPLAYLRNWRMRLAEQALRETDTTVAVLAASLGYSSESAFTHAFIRSTGTSPSRYRASSRQARSATAQDAPTDQIAPPLT</sequence>
<reference evidence="6 7" key="1">
    <citation type="submission" date="2016-10" db="EMBL/GenBank/DDBJ databases">
        <authorList>
            <person name="de Groot N.N."/>
        </authorList>
    </citation>
    <scope>NUCLEOTIDE SEQUENCE [LARGE SCALE GENOMIC DNA]</scope>
    <source>
        <strain evidence="6 7">CGMCC 4.2022</strain>
    </source>
</reference>
<dbReference type="SUPFAM" id="SSF46689">
    <property type="entry name" value="Homeodomain-like"/>
    <property type="match status" value="2"/>
</dbReference>
<dbReference type="STRING" id="310781.SAMN05216259_111143"/>
<evidence type="ECO:0000256" key="3">
    <source>
        <dbReference type="ARBA" id="ARBA00023163"/>
    </source>
</evidence>
<dbReference type="InterPro" id="IPR018060">
    <property type="entry name" value="HTH_AraC"/>
</dbReference>
<dbReference type="OrthoDB" id="241790at2"/>
<dbReference type="SMART" id="SM00342">
    <property type="entry name" value="HTH_ARAC"/>
    <property type="match status" value="1"/>
</dbReference>
<dbReference type="InterPro" id="IPR018062">
    <property type="entry name" value="HTH_AraC-typ_CS"/>
</dbReference>
<dbReference type="GO" id="GO:0043565">
    <property type="term" value="F:sequence-specific DNA binding"/>
    <property type="evidence" value="ECO:0007669"/>
    <property type="project" value="InterPro"/>
</dbReference>
<feature type="compositionally biased region" description="Low complexity" evidence="4">
    <location>
        <begin position="307"/>
        <end position="321"/>
    </location>
</feature>
<keyword evidence="7" id="KW-1185">Reference proteome</keyword>
<name>A0A1H0LAX5_9ACTN</name>
<dbReference type="PROSITE" id="PS01124">
    <property type="entry name" value="HTH_ARAC_FAMILY_2"/>
    <property type="match status" value="1"/>
</dbReference>
<dbReference type="Gene3D" id="1.10.10.60">
    <property type="entry name" value="Homeodomain-like"/>
    <property type="match status" value="2"/>
</dbReference>
<evidence type="ECO:0000256" key="4">
    <source>
        <dbReference type="SAM" id="MobiDB-lite"/>
    </source>
</evidence>
<feature type="domain" description="HTH araC/xylS-type" evidence="5">
    <location>
        <begin position="214"/>
        <end position="312"/>
    </location>
</feature>
<protein>
    <submittedName>
        <fullName evidence="6">AraC-type DNA-binding protein</fullName>
    </submittedName>
</protein>
<dbReference type="PANTHER" id="PTHR46796:SF7">
    <property type="entry name" value="ARAC FAMILY TRANSCRIPTIONAL REGULATOR"/>
    <property type="match status" value="1"/>
</dbReference>
<dbReference type="Pfam" id="PF12833">
    <property type="entry name" value="HTH_18"/>
    <property type="match status" value="1"/>
</dbReference>
<evidence type="ECO:0000313" key="7">
    <source>
        <dbReference type="Proteomes" id="UP000199341"/>
    </source>
</evidence>
<dbReference type="Proteomes" id="UP000199341">
    <property type="component" value="Unassembled WGS sequence"/>
</dbReference>
<dbReference type="PANTHER" id="PTHR46796">
    <property type="entry name" value="HTH-TYPE TRANSCRIPTIONAL ACTIVATOR RHAS-RELATED"/>
    <property type="match status" value="1"/>
</dbReference>
<dbReference type="PROSITE" id="PS00041">
    <property type="entry name" value="HTH_ARAC_FAMILY_1"/>
    <property type="match status" value="1"/>
</dbReference>
<evidence type="ECO:0000256" key="1">
    <source>
        <dbReference type="ARBA" id="ARBA00023015"/>
    </source>
</evidence>